<dbReference type="InterPro" id="IPR011067">
    <property type="entry name" value="Plasmid_toxin/cell-grow_inhib"/>
</dbReference>
<dbReference type="InterPro" id="IPR003477">
    <property type="entry name" value="PemK-like"/>
</dbReference>
<dbReference type="Gene3D" id="2.30.30.110">
    <property type="match status" value="1"/>
</dbReference>
<evidence type="ECO:0000313" key="2">
    <source>
        <dbReference type="Proteomes" id="UP001181622"/>
    </source>
</evidence>
<dbReference type="EMBL" id="JADBEO010000006">
    <property type="protein sequence ID" value="MDR4305734.1"/>
    <property type="molecule type" value="Genomic_DNA"/>
</dbReference>
<dbReference type="Proteomes" id="UP001181622">
    <property type="component" value="Unassembled WGS sequence"/>
</dbReference>
<proteinExistence type="predicted"/>
<evidence type="ECO:0000313" key="1">
    <source>
        <dbReference type="EMBL" id="MDR4305734.1"/>
    </source>
</evidence>
<accession>A0ABU1DCG7</accession>
<dbReference type="SUPFAM" id="SSF50118">
    <property type="entry name" value="Cell growth inhibitor/plasmid maintenance toxic component"/>
    <property type="match status" value="1"/>
</dbReference>
<name>A0ABU1DCG7_9HYPH</name>
<sequence length="140" mass="15833">MPPDVLPNEAVDRPPWVKPRLGAAPKIRQILWCSFWKDAMLPEMWKERPVLVVSPRNTLHGHCLVLPTSTDPQEGQSAEWAHRLSIKVDGHRQSWVVCNHLCTVSASRLAPARVIPRISAEEFDEVLAKVRKWLPALPVA</sequence>
<keyword evidence="2" id="KW-1185">Reference proteome</keyword>
<reference evidence="1" key="1">
    <citation type="submission" date="2020-10" db="EMBL/GenBank/DDBJ databases">
        <authorList>
            <person name="Abbas A."/>
            <person name="Razzaq R."/>
            <person name="Waqas M."/>
            <person name="Abbas N."/>
            <person name="Nielsen T.K."/>
            <person name="Hansen L.H."/>
            <person name="Hussain S."/>
            <person name="Shahid M."/>
        </authorList>
    </citation>
    <scope>NUCLEOTIDE SEQUENCE</scope>
    <source>
        <strain evidence="1">S14</strain>
    </source>
</reference>
<comment type="caution">
    <text evidence="1">The sequence shown here is derived from an EMBL/GenBank/DDBJ whole genome shotgun (WGS) entry which is preliminary data.</text>
</comment>
<organism evidence="1 2">
    <name type="scientific">Chelatococcus sambhunathii</name>
    <dbReference type="NCBI Taxonomy" id="363953"/>
    <lineage>
        <taxon>Bacteria</taxon>
        <taxon>Pseudomonadati</taxon>
        <taxon>Pseudomonadota</taxon>
        <taxon>Alphaproteobacteria</taxon>
        <taxon>Hyphomicrobiales</taxon>
        <taxon>Chelatococcaceae</taxon>
        <taxon>Chelatococcus</taxon>
    </lineage>
</organism>
<protein>
    <submittedName>
        <fullName evidence="1">Type II toxin-antitoxin system PemK/MazF family toxin</fullName>
    </submittedName>
</protein>
<gene>
    <name evidence="1" type="ORF">IHQ68_03735</name>
</gene>
<dbReference type="Pfam" id="PF02452">
    <property type="entry name" value="PemK_toxin"/>
    <property type="match status" value="1"/>
</dbReference>